<dbReference type="PANTHER" id="PTHR30250:SF11">
    <property type="entry name" value="O-ANTIGEN TRANSPORTER-RELATED"/>
    <property type="match status" value="1"/>
</dbReference>
<feature type="transmembrane region" description="Helical" evidence="6">
    <location>
        <begin position="172"/>
        <end position="193"/>
    </location>
</feature>
<name>A0A975GIF7_9BACT</name>
<evidence type="ECO:0000256" key="6">
    <source>
        <dbReference type="SAM" id="Phobius"/>
    </source>
</evidence>
<comment type="subcellular location">
    <subcellularLocation>
        <location evidence="1">Cell membrane</location>
        <topology evidence="1">Multi-pass membrane protein</topology>
    </subcellularLocation>
</comment>
<feature type="transmembrane region" description="Helical" evidence="6">
    <location>
        <begin position="404"/>
        <end position="423"/>
    </location>
</feature>
<evidence type="ECO:0000256" key="3">
    <source>
        <dbReference type="ARBA" id="ARBA00022692"/>
    </source>
</evidence>
<feature type="transmembrane region" description="Helical" evidence="6">
    <location>
        <begin position="111"/>
        <end position="130"/>
    </location>
</feature>
<evidence type="ECO:0000256" key="5">
    <source>
        <dbReference type="ARBA" id="ARBA00023136"/>
    </source>
</evidence>
<dbReference type="Proteomes" id="UP000663720">
    <property type="component" value="Chromosome"/>
</dbReference>
<feature type="transmembrane region" description="Helical" evidence="6">
    <location>
        <begin position="142"/>
        <end position="160"/>
    </location>
</feature>
<feature type="transmembrane region" description="Helical" evidence="6">
    <location>
        <begin position="36"/>
        <end position="57"/>
    </location>
</feature>
<feature type="transmembrane region" description="Helical" evidence="6">
    <location>
        <begin position="69"/>
        <end position="90"/>
    </location>
</feature>
<protein>
    <submittedName>
        <fullName evidence="7">Polysaccharide biosynthesis protein</fullName>
    </submittedName>
</protein>
<dbReference type="RefSeq" id="WP_207687879.1">
    <property type="nucleotide sequence ID" value="NZ_CP061799.1"/>
</dbReference>
<keyword evidence="5 6" id="KW-0472">Membrane</keyword>
<organism evidence="7 8">
    <name type="scientific">Desulfonema limicola</name>
    <dbReference type="NCBI Taxonomy" id="45656"/>
    <lineage>
        <taxon>Bacteria</taxon>
        <taxon>Pseudomonadati</taxon>
        <taxon>Thermodesulfobacteriota</taxon>
        <taxon>Desulfobacteria</taxon>
        <taxon>Desulfobacterales</taxon>
        <taxon>Desulfococcaceae</taxon>
        <taxon>Desulfonema</taxon>
    </lineage>
</organism>
<feature type="transmembrane region" description="Helical" evidence="6">
    <location>
        <begin position="319"/>
        <end position="339"/>
    </location>
</feature>
<dbReference type="InterPro" id="IPR002797">
    <property type="entry name" value="Polysacc_synth"/>
</dbReference>
<evidence type="ECO:0000313" key="7">
    <source>
        <dbReference type="EMBL" id="QTA81898.1"/>
    </source>
</evidence>
<reference evidence="7" key="1">
    <citation type="journal article" date="2021" name="Microb. Physiol.">
        <title>Proteogenomic Insights into the Physiology of Marine, Sulfate-Reducing, Filamentous Desulfonema limicola and Desulfonema magnum.</title>
        <authorList>
            <person name="Schnaars V."/>
            <person name="Wohlbrand L."/>
            <person name="Scheve S."/>
            <person name="Hinrichs C."/>
            <person name="Reinhardt R."/>
            <person name="Rabus R."/>
        </authorList>
    </citation>
    <scope>NUCLEOTIDE SEQUENCE</scope>
    <source>
        <strain evidence="7">5ac10</strain>
    </source>
</reference>
<dbReference type="GO" id="GO:0005886">
    <property type="term" value="C:plasma membrane"/>
    <property type="evidence" value="ECO:0007669"/>
    <property type="project" value="UniProtKB-SubCell"/>
</dbReference>
<dbReference type="Pfam" id="PF01943">
    <property type="entry name" value="Polysacc_synt"/>
    <property type="match status" value="1"/>
</dbReference>
<accession>A0A975GIF7</accession>
<feature type="transmembrane region" description="Helical" evidence="6">
    <location>
        <begin position="275"/>
        <end position="298"/>
    </location>
</feature>
<keyword evidence="2" id="KW-1003">Cell membrane</keyword>
<gene>
    <name evidence="7" type="ORF">dnl_42550</name>
</gene>
<dbReference type="PANTHER" id="PTHR30250">
    <property type="entry name" value="PST FAMILY PREDICTED COLANIC ACID TRANSPORTER"/>
    <property type="match status" value="1"/>
</dbReference>
<dbReference type="EMBL" id="CP061799">
    <property type="protein sequence ID" value="QTA81898.1"/>
    <property type="molecule type" value="Genomic_DNA"/>
</dbReference>
<feature type="transmembrane region" description="Helical" evidence="6">
    <location>
        <begin position="345"/>
        <end position="366"/>
    </location>
</feature>
<keyword evidence="8" id="KW-1185">Reference proteome</keyword>
<evidence type="ECO:0000256" key="2">
    <source>
        <dbReference type="ARBA" id="ARBA00022475"/>
    </source>
</evidence>
<sequence>MKFSLNKILKYVSSLPGSPEISHTQLSEIEQKIAQFGAYFTGIIISKIFSVITNIYIGRTLGPNIFGQITMVLLLAGFLNIPMTGGWGVAFVRLGAAEDNEKKQFDILKSVLFISVFFTILFTLLLWISAPVLRELFAVDKTMMTLTILITVTSAWYSLSKLISQGFQDWRNYVFIENAWAFIILGLVIVFFLCSMKTYYHVIWIFAFAYTASSFFSFYYFYNAVRQGCIKKDTVSDVLKRGTLLMSTGLLSMTAFSLDRIIINRFLDSTEVGIYQAHFFATYGVISTLTSIFFNYVFPLLCRSDSEKKDKLINLVFKVSYPFLIIISVSAGGLIMFMFNYRFSPWLFITLSLFNAVQFHVQLKAWILASKSIYSTRLVLGGQIVFFIVNIIVLTAFISSLGILAGGIALLAAALGSLLYFFIKTKRIN</sequence>
<dbReference type="InterPro" id="IPR050833">
    <property type="entry name" value="Poly_Biosynth_Transport"/>
</dbReference>
<feature type="transmembrane region" description="Helical" evidence="6">
    <location>
        <begin position="243"/>
        <end position="263"/>
    </location>
</feature>
<keyword evidence="4 6" id="KW-1133">Transmembrane helix</keyword>
<evidence type="ECO:0000256" key="1">
    <source>
        <dbReference type="ARBA" id="ARBA00004651"/>
    </source>
</evidence>
<evidence type="ECO:0000313" key="8">
    <source>
        <dbReference type="Proteomes" id="UP000663720"/>
    </source>
</evidence>
<proteinExistence type="predicted"/>
<feature type="transmembrane region" description="Helical" evidence="6">
    <location>
        <begin position="199"/>
        <end position="222"/>
    </location>
</feature>
<dbReference type="AlphaFoldDB" id="A0A975GIF7"/>
<feature type="transmembrane region" description="Helical" evidence="6">
    <location>
        <begin position="378"/>
        <end position="398"/>
    </location>
</feature>
<dbReference type="KEGG" id="dli:dnl_42550"/>
<evidence type="ECO:0000256" key="4">
    <source>
        <dbReference type="ARBA" id="ARBA00022989"/>
    </source>
</evidence>
<keyword evidence="3 6" id="KW-0812">Transmembrane</keyword>